<dbReference type="Pfam" id="PF09977">
    <property type="entry name" value="Tad_C"/>
    <property type="match status" value="1"/>
</dbReference>
<dbReference type="RefSeq" id="WP_108434540.1">
    <property type="nucleotide sequence ID" value="NZ_CP028918.1"/>
</dbReference>
<dbReference type="Proteomes" id="UP000244496">
    <property type="component" value="Chromosome"/>
</dbReference>
<evidence type="ECO:0000259" key="2">
    <source>
        <dbReference type="Pfam" id="PF13400"/>
    </source>
</evidence>
<name>A0A2S0UIV1_9RHOB</name>
<protein>
    <submittedName>
        <fullName evidence="4">Uncharacterized protein</fullName>
    </submittedName>
</protein>
<dbReference type="OrthoDB" id="7863619at2"/>
<dbReference type="AlphaFoldDB" id="A0A2S0UIV1"/>
<dbReference type="Pfam" id="PF25269">
    <property type="entry name" value="DUF7867"/>
    <property type="match status" value="1"/>
</dbReference>
<accession>A0A2S0UIV1</accession>
<dbReference type="KEGG" id="geh:HYN69_03650"/>
<dbReference type="InterPro" id="IPR057189">
    <property type="entry name" value="DUF7867"/>
</dbReference>
<sequence length="314" mass="33594">MPPFAARFRHLIRLHAKREEGSGTAMALILLVACLALAAFAIDLQRVNSLDIQLQNVADNAANAAILARSTQTEAQAKTAAVTIAQANLPVASTGNVIVANDVEFGQWNAVSRTFSPVAGSTDAVRVTLRRTAANGNPIRMFLLQVAGISQMSMTRRAVMVGYDPDCLREGFVAQGMVDIQSNNTFKAGFCIHSNSVVKVSSGNSFEAGVKVSMPDASRVQMPNSGFASSPGLQAALSSNRYDIRILSRIQTIINGLRAGSNNFVPKYITNKSVISVSDTWFKNNTPVAGRIYDVNCSGAARMPSRSAAPCKRW</sequence>
<keyword evidence="5" id="KW-1185">Reference proteome</keyword>
<feature type="domain" description="DUF2134" evidence="1">
    <location>
        <begin position="67"/>
        <end position="155"/>
    </location>
</feature>
<evidence type="ECO:0000259" key="1">
    <source>
        <dbReference type="Pfam" id="PF09977"/>
    </source>
</evidence>
<gene>
    <name evidence="4" type="ORF">HYN69_03650</name>
</gene>
<reference evidence="4 5" key="1">
    <citation type="submission" date="2018-04" db="EMBL/GenBank/DDBJ databases">
        <title>Genome sequencing of Gemmobacter.</title>
        <authorList>
            <person name="Yi H."/>
            <person name="Baek M.-G."/>
        </authorList>
    </citation>
    <scope>NUCLEOTIDE SEQUENCE [LARGE SCALE GENOMIC DNA]</scope>
    <source>
        <strain evidence="4 5">HYN0069</strain>
    </source>
</reference>
<evidence type="ECO:0000259" key="3">
    <source>
        <dbReference type="Pfam" id="PF25269"/>
    </source>
</evidence>
<dbReference type="EMBL" id="CP028918">
    <property type="protein sequence ID" value="AWB47715.1"/>
    <property type="molecule type" value="Genomic_DNA"/>
</dbReference>
<evidence type="ECO:0000313" key="4">
    <source>
        <dbReference type="EMBL" id="AWB47715.1"/>
    </source>
</evidence>
<evidence type="ECO:0000313" key="5">
    <source>
        <dbReference type="Proteomes" id="UP000244496"/>
    </source>
</evidence>
<dbReference type="InterPro" id="IPR028087">
    <property type="entry name" value="Tad_N"/>
</dbReference>
<feature type="domain" description="Putative Flp pilus-assembly TadG-like N-terminal" evidence="2">
    <location>
        <begin position="21"/>
        <end position="65"/>
    </location>
</feature>
<proteinExistence type="predicted"/>
<organism evidence="4 5">
    <name type="scientific">Paragemmobacter aquarius</name>
    <dbReference type="NCBI Taxonomy" id="2169400"/>
    <lineage>
        <taxon>Bacteria</taxon>
        <taxon>Pseudomonadati</taxon>
        <taxon>Pseudomonadota</taxon>
        <taxon>Alphaproteobacteria</taxon>
        <taxon>Rhodobacterales</taxon>
        <taxon>Paracoccaceae</taxon>
        <taxon>Paragemmobacter</taxon>
    </lineage>
</organism>
<feature type="domain" description="DUF7867" evidence="3">
    <location>
        <begin position="171"/>
        <end position="273"/>
    </location>
</feature>
<dbReference type="PROSITE" id="PS51257">
    <property type="entry name" value="PROKAR_LIPOPROTEIN"/>
    <property type="match status" value="1"/>
</dbReference>
<dbReference type="Pfam" id="PF13400">
    <property type="entry name" value="Tad"/>
    <property type="match status" value="1"/>
</dbReference>
<dbReference type="InterPro" id="IPR018705">
    <property type="entry name" value="DUF2134_membrane"/>
</dbReference>